<keyword evidence="3" id="KW-1185">Reference proteome</keyword>
<dbReference type="EMBL" id="BORT01000016">
    <property type="protein sequence ID" value="GIO48839.1"/>
    <property type="molecule type" value="Genomic_DNA"/>
</dbReference>
<keyword evidence="1" id="KW-0812">Transmembrane</keyword>
<sequence length="82" mass="9151">MDGVQTEMLQRITRVETKVDNMDEKLDRAIAANETAVEALQSAKSAHHRLDKIEDNQKWLWRTFAGAILLAIAGFIISGGLK</sequence>
<evidence type="ECO:0000256" key="1">
    <source>
        <dbReference type="SAM" id="Phobius"/>
    </source>
</evidence>
<dbReference type="InterPro" id="IPR019715">
    <property type="entry name" value="Haemolysin_XhlA"/>
</dbReference>
<dbReference type="Pfam" id="PF10779">
    <property type="entry name" value="XhlA"/>
    <property type="match status" value="1"/>
</dbReference>
<evidence type="ECO:0000313" key="3">
    <source>
        <dbReference type="Proteomes" id="UP000682811"/>
    </source>
</evidence>
<keyword evidence="1" id="KW-1133">Transmembrane helix</keyword>
<accession>A0A919YE79</accession>
<keyword evidence="1" id="KW-0472">Membrane</keyword>
<gene>
    <name evidence="2" type="ORF">J34TS1_36040</name>
</gene>
<feature type="transmembrane region" description="Helical" evidence="1">
    <location>
        <begin position="59"/>
        <end position="81"/>
    </location>
</feature>
<dbReference type="AlphaFoldDB" id="A0A919YE79"/>
<dbReference type="RefSeq" id="WP_212979452.1">
    <property type="nucleotide sequence ID" value="NZ_AP025343.1"/>
</dbReference>
<protein>
    <submittedName>
        <fullName evidence="2">Phage protein</fullName>
    </submittedName>
</protein>
<reference evidence="2 3" key="1">
    <citation type="submission" date="2021-03" db="EMBL/GenBank/DDBJ databases">
        <title>Antimicrobial resistance genes in bacteria isolated from Japanese honey, and their potential for conferring macrolide and lincosamide resistance in the American foulbrood pathogen Paenibacillus larvae.</title>
        <authorList>
            <person name="Okamoto M."/>
            <person name="Kumagai M."/>
            <person name="Kanamori H."/>
            <person name="Takamatsu D."/>
        </authorList>
    </citation>
    <scope>NUCLEOTIDE SEQUENCE [LARGE SCALE GENOMIC DNA]</scope>
    <source>
        <strain evidence="2 3">J34TS1</strain>
    </source>
</reference>
<organism evidence="2 3">
    <name type="scientific">Paenibacillus azoreducens</name>
    <dbReference type="NCBI Taxonomy" id="116718"/>
    <lineage>
        <taxon>Bacteria</taxon>
        <taxon>Bacillati</taxon>
        <taxon>Bacillota</taxon>
        <taxon>Bacilli</taxon>
        <taxon>Bacillales</taxon>
        <taxon>Paenibacillaceae</taxon>
        <taxon>Paenibacillus</taxon>
    </lineage>
</organism>
<name>A0A919YE79_9BACL</name>
<dbReference type="Proteomes" id="UP000682811">
    <property type="component" value="Unassembled WGS sequence"/>
</dbReference>
<evidence type="ECO:0000313" key="2">
    <source>
        <dbReference type="EMBL" id="GIO48839.1"/>
    </source>
</evidence>
<proteinExistence type="predicted"/>
<comment type="caution">
    <text evidence="2">The sequence shown here is derived from an EMBL/GenBank/DDBJ whole genome shotgun (WGS) entry which is preliminary data.</text>
</comment>